<dbReference type="Proteomes" id="UP000693970">
    <property type="component" value="Unassembled WGS sequence"/>
</dbReference>
<feature type="region of interest" description="Disordered" evidence="1">
    <location>
        <begin position="36"/>
        <end position="67"/>
    </location>
</feature>
<sequence>MVEESFATQEEIVGESFHSNADPVASALLASLATAGDLPGQGDVEGIDFEDPGENMNTYSSVEAGPIPEEIQNVERHDLTSAYDPNAEYNASDFSSDEDEEETEEDDGKEVVEEEFVEEIIEYDNRGIEDALPMAALSKAVQQSGQDAITDIYIENQSKPEILLFRMLQNGATRRDGRYLQAPSGRPTITSIPTAFPSPTIQPPLTSSPTPSLTFIIPSSLVIPQTNPPTSSPFESLQHGENDTCDTSVGPLMSDGSSNFDTAAGALVDDNIQCGDIVNSGPVVFGNSCDDLVCVEANDIFVGKLEHNRCFLVFSLSRGIPNFRIRESGFADGSFNLVIESRSNDECSTAIGPLPVVDPVPVTGNTLNATPNAITCDGVTNESPSIWYLVTETCSQLTTDVCDNTDLYFRDSCAGLECIAVSGIIDCSLTWESVEIHNYYIMISGLSAGVVGSFSLTVTSAV</sequence>
<proteinExistence type="predicted"/>
<organism evidence="2 3">
    <name type="scientific">Nitzschia inconspicua</name>
    <dbReference type="NCBI Taxonomy" id="303405"/>
    <lineage>
        <taxon>Eukaryota</taxon>
        <taxon>Sar</taxon>
        <taxon>Stramenopiles</taxon>
        <taxon>Ochrophyta</taxon>
        <taxon>Bacillariophyta</taxon>
        <taxon>Bacillariophyceae</taxon>
        <taxon>Bacillariophycidae</taxon>
        <taxon>Bacillariales</taxon>
        <taxon>Bacillariaceae</taxon>
        <taxon>Nitzschia</taxon>
    </lineage>
</organism>
<reference evidence="2" key="1">
    <citation type="journal article" date="2021" name="Sci. Rep.">
        <title>Diploid genomic architecture of Nitzschia inconspicua, an elite biomass production diatom.</title>
        <authorList>
            <person name="Oliver A."/>
            <person name="Podell S."/>
            <person name="Pinowska A."/>
            <person name="Traller J.C."/>
            <person name="Smith S.R."/>
            <person name="McClure R."/>
            <person name="Beliaev A."/>
            <person name="Bohutskyi P."/>
            <person name="Hill E.A."/>
            <person name="Rabines A."/>
            <person name="Zheng H."/>
            <person name="Allen L.Z."/>
            <person name="Kuo A."/>
            <person name="Grigoriev I.V."/>
            <person name="Allen A.E."/>
            <person name="Hazlebeck D."/>
            <person name="Allen E.E."/>
        </authorList>
    </citation>
    <scope>NUCLEOTIDE SEQUENCE</scope>
    <source>
        <strain evidence="2">Hildebrandi</strain>
    </source>
</reference>
<protein>
    <submittedName>
        <fullName evidence="2">Uncharacterized protein</fullName>
    </submittedName>
</protein>
<evidence type="ECO:0000313" key="2">
    <source>
        <dbReference type="EMBL" id="KAG7366684.1"/>
    </source>
</evidence>
<dbReference type="EMBL" id="JAGRRH010000007">
    <property type="protein sequence ID" value="KAG7366684.1"/>
    <property type="molecule type" value="Genomic_DNA"/>
</dbReference>
<feature type="region of interest" description="Disordered" evidence="1">
    <location>
        <begin position="1"/>
        <end position="20"/>
    </location>
</feature>
<reference evidence="2" key="2">
    <citation type="submission" date="2021-04" db="EMBL/GenBank/DDBJ databases">
        <authorList>
            <person name="Podell S."/>
        </authorList>
    </citation>
    <scope>NUCLEOTIDE SEQUENCE</scope>
    <source>
        <strain evidence="2">Hildebrandi</strain>
    </source>
</reference>
<accession>A0A9K3LRM9</accession>
<gene>
    <name evidence="2" type="ORF">IV203_029354</name>
</gene>
<feature type="region of interest" description="Disordered" evidence="1">
    <location>
        <begin position="82"/>
        <end position="111"/>
    </location>
</feature>
<name>A0A9K3LRM9_9STRA</name>
<feature type="compositionally biased region" description="Acidic residues" evidence="1">
    <location>
        <begin position="95"/>
        <end position="111"/>
    </location>
</feature>
<dbReference type="AlphaFoldDB" id="A0A9K3LRM9"/>
<keyword evidence="3" id="KW-1185">Reference proteome</keyword>
<comment type="caution">
    <text evidence="2">The sequence shown here is derived from an EMBL/GenBank/DDBJ whole genome shotgun (WGS) entry which is preliminary data.</text>
</comment>
<evidence type="ECO:0000313" key="3">
    <source>
        <dbReference type="Proteomes" id="UP000693970"/>
    </source>
</evidence>
<evidence type="ECO:0000256" key="1">
    <source>
        <dbReference type="SAM" id="MobiDB-lite"/>
    </source>
</evidence>